<name>A0ABY7TCE8_9SPHI</name>
<dbReference type="Proteomes" id="UP001216139">
    <property type="component" value="Chromosome"/>
</dbReference>
<reference evidence="1 2" key="1">
    <citation type="submission" date="2023-02" db="EMBL/GenBank/DDBJ databases">
        <title>Genome sequence of Mucilaginibacter jinjuensis strain KACC 16571.</title>
        <authorList>
            <person name="Kim S."/>
            <person name="Heo J."/>
            <person name="Kwon S.-W."/>
        </authorList>
    </citation>
    <scope>NUCLEOTIDE SEQUENCE [LARGE SCALE GENOMIC DNA]</scope>
    <source>
        <strain evidence="1 2">KACC 16571</strain>
    </source>
</reference>
<proteinExistence type="predicted"/>
<dbReference type="InterPro" id="IPR007788">
    <property type="entry name" value="QCT"/>
</dbReference>
<dbReference type="PROSITE" id="PS51257">
    <property type="entry name" value="PROKAR_LIPOPROTEIN"/>
    <property type="match status" value="1"/>
</dbReference>
<protein>
    <submittedName>
        <fullName evidence="1">Glutaminyl-peptide cyclotransferase</fullName>
    </submittedName>
</protein>
<accession>A0ABY7TCE8</accession>
<dbReference type="InterPro" id="IPR011044">
    <property type="entry name" value="Quino_amine_DH_bsu"/>
</dbReference>
<evidence type="ECO:0000313" key="2">
    <source>
        <dbReference type="Proteomes" id="UP001216139"/>
    </source>
</evidence>
<gene>
    <name evidence="1" type="ORF">PQO05_02955</name>
</gene>
<dbReference type="PANTHER" id="PTHR31270">
    <property type="entry name" value="GLUTAMINYL-PEPTIDE CYCLOTRANSFERASE"/>
    <property type="match status" value="1"/>
</dbReference>
<dbReference type="InterPro" id="IPR015943">
    <property type="entry name" value="WD40/YVTN_repeat-like_dom_sf"/>
</dbReference>
<organism evidence="1 2">
    <name type="scientific">Mucilaginibacter jinjuensis</name>
    <dbReference type="NCBI Taxonomy" id="1176721"/>
    <lineage>
        <taxon>Bacteria</taxon>
        <taxon>Pseudomonadati</taxon>
        <taxon>Bacteroidota</taxon>
        <taxon>Sphingobacteriia</taxon>
        <taxon>Sphingobacteriales</taxon>
        <taxon>Sphingobacteriaceae</taxon>
        <taxon>Mucilaginibacter</taxon>
    </lineage>
</organism>
<dbReference type="RefSeq" id="WP_273631164.1">
    <property type="nucleotide sequence ID" value="NZ_CP117167.1"/>
</dbReference>
<dbReference type="EMBL" id="CP117167">
    <property type="protein sequence ID" value="WCT12892.1"/>
    <property type="molecule type" value="Genomic_DNA"/>
</dbReference>
<dbReference type="Pfam" id="PF05096">
    <property type="entry name" value="Glu_cyclase_2"/>
    <property type="match status" value="1"/>
</dbReference>
<dbReference type="SUPFAM" id="SSF50969">
    <property type="entry name" value="YVTN repeat-like/Quinoprotein amine dehydrogenase"/>
    <property type="match status" value="1"/>
</dbReference>
<evidence type="ECO:0000313" key="1">
    <source>
        <dbReference type="EMBL" id="WCT12892.1"/>
    </source>
</evidence>
<sequence length="356" mass="39793">MKFHKTLILAAAVSVIVSCKNKTAESGFNVHVSPEAGASYKAGTDVPIKVSYSADVKPDSVVYMLDDKHLAVKKDSSVVTLKTDTLKMGIKAITVKVYQGGKDEDAATNIVVLAPKEPEALTFKVEKSFPHDTSSYTEGLIYHNGYFYESDGGRVADEEGQSSLRKTDINGKVLQKVDVDPKIFAEGIAIVDDKIMQLTWTEKIGYVYDLNSFKLLKTFQNNVGVEGWGVTYDGKKIYMDDSTNRLWFLDPHTYQQIGYVDVYDDKGPVNQINELEYIDGKIYANVYTTDTIVVIDPKTGAVTQRIDLKNLYPDRKDHNQSAEVLNGIAWDAEGKRLFVTGKKWDKLFQVKFVPIK</sequence>
<dbReference type="PANTHER" id="PTHR31270:SF1">
    <property type="entry name" value="GLUTAMINYL-PEPTIDE CYCLOTRANSFERASE"/>
    <property type="match status" value="1"/>
</dbReference>
<keyword evidence="2" id="KW-1185">Reference proteome</keyword>
<dbReference type="Gene3D" id="2.130.10.10">
    <property type="entry name" value="YVTN repeat-like/Quinoprotein amine dehydrogenase"/>
    <property type="match status" value="1"/>
</dbReference>